<reference evidence="4" key="1">
    <citation type="submission" date="2012-08" db="EMBL/GenBank/DDBJ databases">
        <title>Comparative genomics of metastatic and non-metastatic Leishmania guyanensis provides insights into polygenic factors involved in Leishmania RNA virus infection.</title>
        <authorList>
            <person name="Smith D."/>
            <person name="Hertz-Fowler C."/>
            <person name="Martin R."/>
            <person name="Dickens N."/>
            <person name="Fasel N."/>
            <person name="Falquet L."/>
            <person name="Beverley S."/>
            <person name="Zangger H."/>
            <person name="Calderon-Copete S."/>
            <person name="Mottram J."/>
            <person name="Xenarios I."/>
        </authorList>
    </citation>
    <scope>NUCLEOTIDE SEQUENCE</scope>
    <source>
        <strain evidence="4">MHOM/BR/75/M4147/SSU:IR2SAT-LUC</strain>
    </source>
</reference>
<feature type="compositionally biased region" description="Basic and acidic residues" evidence="2">
    <location>
        <begin position="285"/>
        <end position="298"/>
    </location>
</feature>
<dbReference type="Pfam" id="PF08574">
    <property type="entry name" value="Iwr1"/>
    <property type="match status" value="1"/>
</dbReference>
<dbReference type="EMBL" id="CALQ01001561">
    <property type="protein sequence ID" value="CCM18474.1"/>
    <property type="molecule type" value="Genomic_DNA"/>
</dbReference>
<name>A0A1E1J4F3_LEIGU</name>
<evidence type="ECO:0000313" key="4">
    <source>
        <dbReference type="EMBL" id="CCM18474.1"/>
    </source>
</evidence>
<evidence type="ECO:0000256" key="1">
    <source>
        <dbReference type="ARBA" id="ARBA00010218"/>
    </source>
</evidence>
<dbReference type="InterPro" id="IPR013883">
    <property type="entry name" value="TF_Iwr1_dom"/>
</dbReference>
<protein>
    <recommendedName>
        <fullName evidence="3">Transcription factor Iwr1 domain-containing protein</fullName>
    </recommendedName>
</protein>
<sequence length="339" mass="37642">MLFSLPHPLLANSRATLTRSAGDACQPRVYLKVSRKRGRDGFVEEAVSPTRVRVQWDSAEMGTPPPILQAALSSRTKFVFRRLHQIDAERSSRMATRLVPHGATKRHTRLSHSQVERLTVAGQCVVIECGDDVSGADDGAGTVELFVLDSRATERDAMMEAFGEFAIMEDELTGCSQSSLKHGRGEEDEDLPCYFLGPLRRTSSVGDYSTAAEDSVLASPSRWGAVKADEDGTMRRFLQEYDEMLCMEATGDATADLYCYPDHRKDDEYDSNAEDFSGNDYPDEADGRSGESTRRTDEEASNSSTRRQRVYVTSRNTYGISCEEEYSERSLSSGWGSDD</sequence>
<feature type="region of interest" description="Disordered" evidence="2">
    <location>
        <begin position="268"/>
        <end position="310"/>
    </location>
</feature>
<dbReference type="AlphaFoldDB" id="A0A1E1J4F3"/>
<proteinExistence type="inferred from homology"/>
<gene>
    <name evidence="4" type="primary">LgM4147LRVhigh.33.01910.00170</name>
    <name evidence="4" type="ORF">BN36_3359600</name>
</gene>
<evidence type="ECO:0000256" key="2">
    <source>
        <dbReference type="SAM" id="MobiDB-lite"/>
    </source>
</evidence>
<comment type="similarity">
    <text evidence="1">Belongs to the IWR1/SLC7A6OS family.</text>
</comment>
<organism evidence="4">
    <name type="scientific">Leishmania guyanensis</name>
    <dbReference type="NCBI Taxonomy" id="5670"/>
    <lineage>
        <taxon>Eukaryota</taxon>
        <taxon>Discoba</taxon>
        <taxon>Euglenozoa</taxon>
        <taxon>Kinetoplastea</taxon>
        <taxon>Metakinetoplastina</taxon>
        <taxon>Trypanosomatida</taxon>
        <taxon>Trypanosomatidae</taxon>
        <taxon>Leishmaniinae</taxon>
        <taxon>Leishmania</taxon>
        <taxon>Leishmania guyanensis species complex</taxon>
    </lineage>
</organism>
<accession>A0A1E1J4F3</accession>
<feature type="compositionally biased region" description="Polar residues" evidence="2">
    <location>
        <begin position="301"/>
        <end position="310"/>
    </location>
</feature>
<evidence type="ECO:0000259" key="3">
    <source>
        <dbReference type="Pfam" id="PF08574"/>
    </source>
</evidence>
<feature type="domain" description="Transcription factor Iwr1" evidence="3">
    <location>
        <begin position="232"/>
        <end position="284"/>
    </location>
</feature>